<sequence>MDLTRPFELWHPWTRLGLSDRTLMPPLGQSVGGGRKVDRTRDITEPADSRARSQALRHTTSPKDTYFRLTVHSHQKCWTPVC</sequence>
<proteinExistence type="predicted"/>
<accession>A0AAV4DL92</accession>
<evidence type="ECO:0000313" key="3">
    <source>
        <dbReference type="Proteomes" id="UP000735302"/>
    </source>
</evidence>
<feature type="compositionally biased region" description="Basic and acidic residues" evidence="1">
    <location>
        <begin position="35"/>
        <end position="51"/>
    </location>
</feature>
<organism evidence="2 3">
    <name type="scientific">Plakobranchus ocellatus</name>
    <dbReference type="NCBI Taxonomy" id="259542"/>
    <lineage>
        <taxon>Eukaryota</taxon>
        <taxon>Metazoa</taxon>
        <taxon>Spiralia</taxon>
        <taxon>Lophotrochozoa</taxon>
        <taxon>Mollusca</taxon>
        <taxon>Gastropoda</taxon>
        <taxon>Heterobranchia</taxon>
        <taxon>Euthyneura</taxon>
        <taxon>Panpulmonata</taxon>
        <taxon>Sacoglossa</taxon>
        <taxon>Placobranchoidea</taxon>
        <taxon>Plakobranchidae</taxon>
        <taxon>Plakobranchus</taxon>
    </lineage>
</organism>
<evidence type="ECO:0000256" key="1">
    <source>
        <dbReference type="SAM" id="MobiDB-lite"/>
    </source>
</evidence>
<reference evidence="2 3" key="1">
    <citation type="journal article" date="2021" name="Elife">
        <title>Chloroplast acquisition without the gene transfer in kleptoplastic sea slugs, Plakobranchus ocellatus.</title>
        <authorList>
            <person name="Maeda T."/>
            <person name="Takahashi S."/>
            <person name="Yoshida T."/>
            <person name="Shimamura S."/>
            <person name="Takaki Y."/>
            <person name="Nagai Y."/>
            <person name="Toyoda A."/>
            <person name="Suzuki Y."/>
            <person name="Arimoto A."/>
            <person name="Ishii H."/>
            <person name="Satoh N."/>
            <person name="Nishiyama T."/>
            <person name="Hasebe M."/>
            <person name="Maruyama T."/>
            <person name="Minagawa J."/>
            <person name="Obokata J."/>
            <person name="Shigenobu S."/>
        </authorList>
    </citation>
    <scope>NUCLEOTIDE SEQUENCE [LARGE SCALE GENOMIC DNA]</scope>
</reference>
<name>A0AAV4DL92_9GAST</name>
<gene>
    <name evidence="2" type="ORF">PoB_007145100</name>
</gene>
<feature type="region of interest" description="Disordered" evidence="1">
    <location>
        <begin position="24"/>
        <end position="59"/>
    </location>
</feature>
<dbReference type="AlphaFoldDB" id="A0AAV4DL92"/>
<dbReference type="Proteomes" id="UP000735302">
    <property type="component" value="Unassembled WGS sequence"/>
</dbReference>
<protein>
    <submittedName>
        <fullName evidence="2">Uncharacterized protein</fullName>
    </submittedName>
</protein>
<evidence type="ECO:0000313" key="2">
    <source>
        <dbReference type="EMBL" id="GFO44946.1"/>
    </source>
</evidence>
<comment type="caution">
    <text evidence="2">The sequence shown here is derived from an EMBL/GenBank/DDBJ whole genome shotgun (WGS) entry which is preliminary data.</text>
</comment>
<keyword evidence="3" id="KW-1185">Reference proteome</keyword>
<dbReference type="EMBL" id="BLXT01007988">
    <property type="protein sequence ID" value="GFO44946.1"/>
    <property type="molecule type" value="Genomic_DNA"/>
</dbReference>